<dbReference type="AlphaFoldDB" id="F0ZNH5"/>
<dbReference type="STRING" id="5786.F0ZNH5"/>
<dbReference type="eggNOG" id="KOG0143">
    <property type="taxonomic scope" value="Eukaryota"/>
</dbReference>
<evidence type="ECO:0000256" key="1">
    <source>
        <dbReference type="ARBA" id="ARBA00008056"/>
    </source>
</evidence>
<dbReference type="OMA" id="WLGFFKV"/>
<dbReference type="VEuPathDB" id="AmoebaDB:DICPUDRAFT_92205"/>
<dbReference type="InterPro" id="IPR027443">
    <property type="entry name" value="IPNS-like_sf"/>
</dbReference>
<evidence type="ECO:0000259" key="7">
    <source>
        <dbReference type="PROSITE" id="PS51471"/>
    </source>
</evidence>
<dbReference type="Pfam" id="PF03171">
    <property type="entry name" value="2OG-FeII_Oxy"/>
    <property type="match status" value="1"/>
</dbReference>
<keyword evidence="4 6" id="KW-0560">Oxidoreductase</keyword>
<dbReference type="SUPFAM" id="SSF51197">
    <property type="entry name" value="Clavaminate synthase-like"/>
    <property type="match status" value="1"/>
</dbReference>
<dbReference type="GO" id="GO:0046872">
    <property type="term" value="F:metal ion binding"/>
    <property type="evidence" value="ECO:0007669"/>
    <property type="project" value="UniProtKB-KW"/>
</dbReference>
<comment type="similarity">
    <text evidence="1 6">Belongs to the iron/ascorbate-dependent oxidoreductase family.</text>
</comment>
<dbReference type="GeneID" id="10499727"/>
<evidence type="ECO:0000256" key="6">
    <source>
        <dbReference type="RuleBase" id="RU003682"/>
    </source>
</evidence>
<dbReference type="EMBL" id="GL871094">
    <property type="protein sequence ID" value="EGC34533.1"/>
    <property type="molecule type" value="Genomic_DNA"/>
</dbReference>
<dbReference type="FunCoup" id="F0ZNH5">
    <property type="interactions" value="1"/>
</dbReference>
<keyword evidence="5 6" id="KW-0408">Iron</keyword>
<dbReference type="RefSeq" id="XP_003288969.1">
    <property type="nucleotide sequence ID" value="XM_003288921.1"/>
</dbReference>
<reference evidence="9" key="1">
    <citation type="journal article" date="2011" name="Genome Biol.">
        <title>Comparative genomics of the social amoebae Dictyostelium discoideum and Dictyostelium purpureum.</title>
        <authorList>
            <consortium name="US DOE Joint Genome Institute (JGI-PGF)"/>
            <person name="Sucgang R."/>
            <person name="Kuo A."/>
            <person name="Tian X."/>
            <person name="Salerno W."/>
            <person name="Parikh A."/>
            <person name="Feasley C.L."/>
            <person name="Dalin E."/>
            <person name="Tu H."/>
            <person name="Huang E."/>
            <person name="Barry K."/>
            <person name="Lindquist E."/>
            <person name="Shapiro H."/>
            <person name="Bruce D."/>
            <person name="Schmutz J."/>
            <person name="Salamov A."/>
            <person name="Fey P."/>
            <person name="Gaudet P."/>
            <person name="Anjard C."/>
            <person name="Babu M.M."/>
            <person name="Basu S."/>
            <person name="Bushmanova Y."/>
            <person name="van der Wel H."/>
            <person name="Katoh-Kurasawa M."/>
            <person name="Dinh C."/>
            <person name="Coutinho P.M."/>
            <person name="Saito T."/>
            <person name="Elias M."/>
            <person name="Schaap P."/>
            <person name="Kay R.R."/>
            <person name="Henrissat B."/>
            <person name="Eichinger L."/>
            <person name="Rivero F."/>
            <person name="Putnam N.H."/>
            <person name="West C.M."/>
            <person name="Loomis W.F."/>
            <person name="Chisholm R.L."/>
            <person name="Shaulsky G."/>
            <person name="Strassmann J.E."/>
            <person name="Queller D.C."/>
            <person name="Kuspa A."/>
            <person name="Grigoriev I.V."/>
        </authorList>
    </citation>
    <scope>NUCLEOTIDE SEQUENCE [LARGE SCALE GENOMIC DNA]</scope>
    <source>
        <strain evidence="9">QSDP1</strain>
    </source>
</reference>
<dbReference type="OrthoDB" id="288590at2759"/>
<dbReference type="InterPro" id="IPR050231">
    <property type="entry name" value="Iron_ascorbate_oxido_reductase"/>
</dbReference>
<name>F0ZNH5_DICPU</name>
<dbReference type="PROSITE" id="PS51471">
    <property type="entry name" value="FE2OG_OXY"/>
    <property type="match status" value="1"/>
</dbReference>
<dbReference type="Proteomes" id="UP000001064">
    <property type="component" value="Unassembled WGS sequence"/>
</dbReference>
<dbReference type="PANTHER" id="PTHR47990">
    <property type="entry name" value="2-OXOGLUTARATE (2OG) AND FE(II)-DEPENDENT OXYGENASE SUPERFAMILY PROTEIN-RELATED"/>
    <property type="match status" value="1"/>
</dbReference>
<organism evidence="8 9">
    <name type="scientific">Dictyostelium purpureum</name>
    <name type="common">Slime mold</name>
    <dbReference type="NCBI Taxonomy" id="5786"/>
    <lineage>
        <taxon>Eukaryota</taxon>
        <taxon>Amoebozoa</taxon>
        <taxon>Evosea</taxon>
        <taxon>Eumycetozoa</taxon>
        <taxon>Dictyostelia</taxon>
        <taxon>Dictyosteliales</taxon>
        <taxon>Dictyosteliaceae</taxon>
        <taxon>Dictyostelium</taxon>
    </lineage>
</organism>
<dbReference type="InterPro" id="IPR026992">
    <property type="entry name" value="DIOX_N"/>
</dbReference>
<evidence type="ECO:0000313" key="8">
    <source>
        <dbReference type="EMBL" id="EGC34533.1"/>
    </source>
</evidence>
<dbReference type="InterPro" id="IPR005123">
    <property type="entry name" value="Oxoglu/Fe-dep_dioxygenase_dom"/>
</dbReference>
<gene>
    <name evidence="8" type="ORF">DICPUDRAFT_92205</name>
</gene>
<dbReference type="GO" id="GO:0009693">
    <property type="term" value="P:ethylene biosynthetic process"/>
    <property type="evidence" value="ECO:0007669"/>
    <property type="project" value="EnsemblProtists"/>
</dbReference>
<dbReference type="Pfam" id="PF14226">
    <property type="entry name" value="DIOX_N"/>
    <property type="match status" value="1"/>
</dbReference>
<dbReference type="InParanoid" id="F0ZNH5"/>
<keyword evidence="2 6" id="KW-0479">Metal-binding</keyword>
<dbReference type="FunFam" id="2.60.120.330:FF:000049">
    <property type="entry name" value="Probable iron/ascorbate oxidoreductase"/>
    <property type="match status" value="1"/>
</dbReference>
<evidence type="ECO:0000313" key="9">
    <source>
        <dbReference type="Proteomes" id="UP000001064"/>
    </source>
</evidence>
<keyword evidence="3" id="KW-0223">Dioxygenase</keyword>
<accession>F0ZNH5</accession>
<dbReference type="GO" id="GO:0016706">
    <property type="term" value="F:2-oxoglutarate-dependent dioxygenase activity"/>
    <property type="evidence" value="ECO:0000318"/>
    <property type="project" value="GO_Central"/>
</dbReference>
<evidence type="ECO:0000256" key="2">
    <source>
        <dbReference type="ARBA" id="ARBA00022723"/>
    </source>
</evidence>
<evidence type="ECO:0000256" key="4">
    <source>
        <dbReference type="ARBA" id="ARBA00023002"/>
    </source>
</evidence>
<dbReference type="PRINTS" id="PR00682">
    <property type="entry name" value="IPNSYNTHASE"/>
</dbReference>
<protein>
    <recommendedName>
        <fullName evidence="7">Fe2OG dioxygenase domain-containing protein</fullName>
    </recommendedName>
</protein>
<dbReference type="InterPro" id="IPR044861">
    <property type="entry name" value="IPNS-like_FE2OG_OXY"/>
</dbReference>
<sequence length="358" mass="40732">MISLENSSLENNSETYQKKETEVENWLPIIDISNLQTEAGKKIIAKEIHDACKEFGFFYIRGHGIEESLIENLESVASRFFSLPLDVKMKWKMNQVKRDWLGFFKVGQEITYGAIDHKEGAYLDVEQSGDSDPSRGIHLYPTPEEEELYGIVGFKNTIETYIKQLTVIGKEIMQAIALSLNLPSTYFDDKYSNPSTLMGILNYPSYPKNPDDSSEGRFGTNEHTDWGCLTILHRTVEGLQVKSGDGFIDAPPVPGAFICNIGDMLDRITGGYYLSNVHRVKLNTSGSNQITYPFFLDPNWDSVPQLIEGIPKVPQPARWDNHNIHQFKGTYGQYFMTKVGRVFPEYVYNEENKSNVHK</sequence>
<dbReference type="Gene3D" id="2.60.120.330">
    <property type="entry name" value="B-lactam Antibiotic, Isopenicillin N Synthase, Chain"/>
    <property type="match status" value="1"/>
</dbReference>
<evidence type="ECO:0000256" key="5">
    <source>
        <dbReference type="ARBA" id="ARBA00023004"/>
    </source>
</evidence>
<keyword evidence="9" id="KW-1185">Reference proteome</keyword>
<dbReference type="KEGG" id="dpp:DICPUDRAFT_92205"/>
<proteinExistence type="inferred from homology"/>
<evidence type="ECO:0000256" key="3">
    <source>
        <dbReference type="ARBA" id="ARBA00022964"/>
    </source>
</evidence>
<feature type="domain" description="Fe2OG dioxygenase" evidence="7">
    <location>
        <begin position="194"/>
        <end position="298"/>
    </location>
</feature>